<dbReference type="PROSITE" id="PS00599">
    <property type="entry name" value="AA_TRANSFER_CLASS_2"/>
    <property type="match status" value="1"/>
</dbReference>
<proteinExistence type="inferred from homology"/>
<feature type="domain" description="Aminotransferase class I/classII large" evidence="13">
    <location>
        <begin position="37"/>
        <end position="375"/>
    </location>
</feature>
<dbReference type="OrthoDB" id="9807157at2"/>
<comment type="subunit">
    <text evidence="4">Homodimer.</text>
</comment>
<comment type="cofactor">
    <cofactor evidence="1 12">
        <name>pyridoxal 5'-phosphate</name>
        <dbReference type="ChEBI" id="CHEBI:597326"/>
    </cofactor>
</comment>
<evidence type="ECO:0000259" key="13">
    <source>
        <dbReference type="Pfam" id="PF00155"/>
    </source>
</evidence>
<evidence type="ECO:0000256" key="4">
    <source>
        <dbReference type="ARBA" id="ARBA00011738"/>
    </source>
</evidence>
<evidence type="ECO:0000256" key="7">
    <source>
        <dbReference type="ARBA" id="ARBA00022756"/>
    </source>
</evidence>
<dbReference type="Pfam" id="PF00155">
    <property type="entry name" value="Aminotran_1_2"/>
    <property type="match status" value="1"/>
</dbReference>
<evidence type="ECO:0000256" key="10">
    <source>
        <dbReference type="ARBA" id="ARBA00033381"/>
    </source>
</evidence>
<keyword evidence="7" id="KW-0093">Biotin biosynthesis</keyword>
<keyword evidence="15" id="KW-1185">Reference proteome</keyword>
<keyword evidence="8 12" id="KW-0663">Pyridoxal phosphate</keyword>
<comment type="pathway">
    <text evidence="2">Cofactor biosynthesis; biotin biosynthesis.</text>
</comment>
<dbReference type="SUPFAM" id="SSF53383">
    <property type="entry name" value="PLP-dependent transferases"/>
    <property type="match status" value="1"/>
</dbReference>
<evidence type="ECO:0000256" key="2">
    <source>
        <dbReference type="ARBA" id="ARBA00004746"/>
    </source>
</evidence>
<sequence>MLDLEDRLDELNQLGLHQRMRMVSGPQGPRVVLDGRPVLLLCSGNALGLADHPKVRQAAADAAMRWGVGAGAARVSCGTMTLHKRLEERLATFTGQRTSLLFGSGAMANLGVIPALARRGEVVLHDELAHSSIVDGCRLSGAEVMPYRHADADHLAWTLRQCDGRATLIATDGMFGMDGDVAPLHEIVALARRYDVRVLVDEAHALGALGEDGRGAVAEAGLVGDVDVITGTLGKALGSYGGFVACDHVTARFLVHSARTLLHSTALPPVAAAAAMAALDLLEEQPRRVAKLRANAETLRDALAREGFDVSGAAAHVVPLVVGDAERAARMVDYALELGVFAEAVRPPAVPDGTARVRLSVMASHTREELREAATVMGRAALRAGFRPGFGVPVAAAQLAA</sequence>
<evidence type="ECO:0000256" key="6">
    <source>
        <dbReference type="ARBA" id="ARBA00022679"/>
    </source>
</evidence>
<evidence type="ECO:0000256" key="1">
    <source>
        <dbReference type="ARBA" id="ARBA00001933"/>
    </source>
</evidence>
<dbReference type="PANTHER" id="PTHR13693:SF100">
    <property type="entry name" value="8-AMINO-7-OXONONANOATE SYNTHASE"/>
    <property type="match status" value="1"/>
</dbReference>
<dbReference type="AlphaFoldDB" id="A0A660LG75"/>
<dbReference type="Gene3D" id="3.90.1150.10">
    <property type="entry name" value="Aspartate Aminotransferase, domain 1"/>
    <property type="match status" value="1"/>
</dbReference>
<evidence type="ECO:0000256" key="3">
    <source>
        <dbReference type="ARBA" id="ARBA00010008"/>
    </source>
</evidence>
<dbReference type="InterPro" id="IPR015422">
    <property type="entry name" value="PyrdxlP-dep_Trfase_small"/>
</dbReference>
<dbReference type="RefSeq" id="WP_121251892.1">
    <property type="nucleotide sequence ID" value="NZ_RBIL01000001.1"/>
</dbReference>
<keyword evidence="6 14" id="KW-0808">Transferase</keyword>
<evidence type="ECO:0000313" key="14">
    <source>
        <dbReference type="EMBL" id="RKQ93609.1"/>
    </source>
</evidence>
<dbReference type="InterPro" id="IPR015424">
    <property type="entry name" value="PyrdxlP-dep_Trfase"/>
</dbReference>
<organism evidence="14 15">
    <name type="scientific">Solirubrobacter pauli</name>
    <dbReference type="NCBI Taxonomy" id="166793"/>
    <lineage>
        <taxon>Bacteria</taxon>
        <taxon>Bacillati</taxon>
        <taxon>Actinomycetota</taxon>
        <taxon>Thermoleophilia</taxon>
        <taxon>Solirubrobacterales</taxon>
        <taxon>Solirubrobacteraceae</taxon>
        <taxon>Solirubrobacter</taxon>
    </lineage>
</organism>
<dbReference type="GO" id="GO:0030170">
    <property type="term" value="F:pyridoxal phosphate binding"/>
    <property type="evidence" value="ECO:0007669"/>
    <property type="project" value="InterPro"/>
</dbReference>
<dbReference type="InterPro" id="IPR001917">
    <property type="entry name" value="Aminotrans_II_pyridoxalP_BS"/>
</dbReference>
<comment type="catalytic activity">
    <reaction evidence="11">
        <text>6-carboxyhexanoyl-[ACP] + L-alanine + H(+) = (8S)-8-amino-7-oxononanoate + holo-[ACP] + CO2</text>
        <dbReference type="Rhea" id="RHEA:42288"/>
        <dbReference type="Rhea" id="RHEA-COMP:9685"/>
        <dbReference type="Rhea" id="RHEA-COMP:9955"/>
        <dbReference type="ChEBI" id="CHEBI:15378"/>
        <dbReference type="ChEBI" id="CHEBI:16526"/>
        <dbReference type="ChEBI" id="CHEBI:57972"/>
        <dbReference type="ChEBI" id="CHEBI:64479"/>
        <dbReference type="ChEBI" id="CHEBI:78846"/>
        <dbReference type="ChEBI" id="CHEBI:149468"/>
        <dbReference type="EC" id="2.3.1.47"/>
    </reaction>
</comment>
<dbReference type="Proteomes" id="UP000278962">
    <property type="component" value="Unassembled WGS sequence"/>
</dbReference>
<evidence type="ECO:0000256" key="9">
    <source>
        <dbReference type="ARBA" id="ARBA00032610"/>
    </source>
</evidence>
<dbReference type="Gene3D" id="3.40.640.10">
    <property type="entry name" value="Type I PLP-dependent aspartate aminotransferase-like (Major domain)"/>
    <property type="match status" value="1"/>
</dbReference>
<evidence type="ECO:0000256" key="12">
    <source>
        <dbReference type="RuleBase" id="RU003693"/>
    </source>
</evidence>
<name>A0A660LG75_9ACTN</name>
<dbReference type="EC" id="2.3.1.47" evidence="5"/>
<reference evidence="14 15" key="1">
    <citation type="submission" date="2018-10" db="EMBL/GenBank/DDBJ databases">
        <title>Genomic Encyclopedia of Archaeal and Bacterial Type Strains, Phase II (KMG-II): from individual species to whole genera.</title>
        <authorList>
            <person name="Goeker M."/>
        </authorList>
    </citation>
    <scope>NUCLEOTIDE SEQUENCE [LARGE SCALE GENOMIC DNA]</scope>
    <source>
        <strain evidence="14 15">DSM 14954</strain>
    </source>
</reference>
<dbReference type="InterPro" id="IPR004839">
    <property type="entry name" value="Aminotransferase_I/II_large"/>
</dbReference>
<dbReference type="InterPro" id="IPR015421">
    <property type="entry name" value="PyrdxlP-dep_Trfase_major"/>
</dbReference>
<protein>
    <recommendedName>
        <fullName evidence="5">8-amino-7-oxononanoate synthase</fullName>
        <ecNumber evidence="5">2.3.1.47</ecNumber>
    </recommendedName>
    <alternativeName>
        <fullName evidence="9">7-keto-8-amino-pelargonic acid synthase</fullName>
    </alternativeName>
    <alternativeName>
        <fullName evidence="10">8-amino-7-ketopelargonate synthase</fullName>
    </alternativeName>
</protein>
<dbReference type="GO" id="GO:0008710">
    <property type="term" value="F:8-amino-7-oxononanoate synthase activity"/>
    <property type="evidence" value="ECO:0007669"/>
    <property type="project" value="UniProtKB-EC"/>
</dbReference>
<dbReference type="GO" id="GO:0009102">
    <property type="term" value="P:biotin biosynthetic process"/>
    <property type="evidence" value="ECO:0007669"/>
    <property type="project" value="UniProtKB-KW"/>
</dbReference>
<comment type="similarity">
    <text evidence="3">Belongs to the class-II pyridoxal-phosphate-dependent aminotransferase family. BioF subfamily.</text>
</comment>
<dbReference type="EMBL" id="RBIL01000001">
    <property type="protein sequence ID" value="RKQ93609.1"/>
    <property type="molecule type" value="Genomic_DNA"/>
</dbReference>
<gene>
    <name evidence="14" type="ORF">C8N24_3479</name>
</gene>
<evidence type="ECO:0000256" key="5">
    <source>
        <dbReference type="ARBA" id="ARBA00013187"/>
    </source>
</evidence>
<evidence type="ECO:0000256" key="11">
    <source>
        <dbReference type="ARBA" id="ARBA00047715"/>
    </source>
</evidence>
<comment type="caution">
    <text evidence="14">The sequence shown here is derived from an EMBL/GenBank/DDBJ whole genome shotgun (WGS) entry which is preliminary data.</text>
</comment>
<evidence type="ECO:0000313" key="15">
    <source>
        <dbReference type="Proteomes" id="UP000278962"/>
    </source>
</evidence>
<dbReference type="InterPro" id="IPR050087">
    <property type="entry name" value="AON_synthase_class-II"/>
</dbReference>
<dbReference type="PANTHER" id="PTHR13693">
    <property type="entry name" value="CLASS II AMINOTRANSFERASE/8-AMINO-7-OXONONANOATE SYNTHASE"/>
    <property type="match status" value="1"/>
</dbReference>
<accession>A0A660LG75</accession>
<evidence type="ECO:0000256" key="8">
    <source>
        <dbReference type="ARBA" id="ARBA00022898"/>
    </source>
</evidence>